<feature type="domain" description="YfjL-like C-terminal" evidence="2">
    <location>
        <begin position="113"/>
        <end position="222"/>
    </location>
</feature>
<keyword evidence="1" id="KW-1133">Transmembrane helix</keyword>
<evidence type="ECO:0000256" key="1">
    <source>
        <dbReference type="SAM" id="Phobius"/>
    </source>
</evidence>
<comment type="caution">
    <text evidence="4">The sequence shown here is derived from an EMBL/GenBank/DDBJ whole genome shotgun (WGS) entry which is preliminary data.</text>
</comment>
<evidence type="ECO:0000259" key="2">
    <source>
        <dbReference type="Pfam" id="PF24911"/>
    </source>
</evidence>
<organism evidence="4 5">
    <name type="scientific">Kurthia gibsonii</name>
    <dbReference type="NCBI Taxonomy" id="33946"/>
    <lineage>
        <taxon>Bacteria</taxon>
        <taxon>Bacillati</taxon>
        <taxon>Bacillota</taxon>
        <taxon>Bacilli</taxon>
        <taxon>Bacillales</taxon>
        <taxon>Caryophanaceae</taxon>
        <taxon>Kurthia</taxon>
    </lineage>
</organism>
<feature type="transmembrane region" description="Helical" evidence="1">
    <location>
        <begin position="7"/>
        <end position="25"/>
    </location>
</feature>
<keyword evidence="5" id="KW-1185">Reference proteome</keyword>
<reference evidence="4 5" key="1">
    <citation type="submission" date="2024-04" db="EMBL/GenBank/DDBJ databases">
        <authorList>
            <person name="Wu Y.S."/>
            <person name="Zhang L."/>
        </authorList>
    </citation>
    <scope>NUCLEOTIDE SEQUENCE [LARGE SCALE GENOMIC DNA]</scope>
    <source>
        <strain evidence="4 5">KG-01</strain>
    </source>
</reference>
<keyword evidence="1" id="KW-0472">Membrane</keyword>
<dbReference type="Proteomes" id="UP001398420">
    <property type="component" value="Unassembled WGS sequence"/>
</dbReference>
<dbReference type="InterPro" id="IPR057359">
    <property type="entry name" value="YfjL_N"/>
</dbReference>
<name>A0ABU9LHU2_9BACL</name>
<feature type="domain" description="YfjL-like N-terminal" evidence="3">
    <location>
        <begin position="7"/>
        <end position="86"/>
    </location>
</feature>
<dbReference type="Pfam" id="PF24911">
    <property type="entry name" value="YfjL_C"/>
    <property type="match status" value="1"/>
</dbReference>
<proteinExistence type="predicted"/>
<keyword evidence="1" id="KW-0812">Transmembrane</keyword>
<dbReference type="InterPro" id="IPR056905">
    <property type="entry name" value="YfjL_C"/>
</dbReference>
<dbReference type="EMBL" id="JBCEWA010000002">
    <property type="protein sequence ID" value="MEL5987268.1"/>
    <property type="molecule type" value="Genomic_DNA"/>
</dbReference>
<sequence length="232" mass="27158">MSKGWRVTWIVLAVVVVGLWIVNYYTSNPLAKHRAAIELETYLNKNYPKEALEVQDGKYERKRDMYEFTVKNRDDAKQKYTFQIQNGRGYEVLSDTLKEQSYDPQQSKEVSVQMSNELQQTLATKVPNVKHVSATIRTKKETIQLSSKEEQLEEPAVIAIDIDMTGMSREDLYQIAREVYEELAREQVHYEKVTIAGYELKGEVNQKKWHYIYKIQFMENQPPVKEGITHTI</sequence>
<accession>A0ABU9LHU2</accession>
<evidence type="ECO:0000313" key="5">
    <source>
        <dbReference type="Proteomes" id="UP001398420"/>
    </source>
</evidence>
<dbReference type="RefSeq" id="WP_068452545.1">
    <property type="nucleotide sequence ID" value="NZ_CP147847.1"/>
</dbReference>
<evidence type="ECO:0000259" key="3">
    <source>
        <dbReference type="Pfam" id="PF25425"/>
    </source>
</evidence>
<gene>
    <name evidence="4" type="ORF">AAF454_02365</name>
</gene>
<evidence type="ECO:0000313" key="4">
    <source>
        <dbReference type="EMBL" id="MEL5987268.1"/>
    </source>
</evidence>
<protein>
    <submittedName>
        <fullName evidence="4">DUF3139 domain-containing protein</fullName>
    </submittedName>
</protein>
<dbReference type="Pfam" id="PF25425">
    <property type="entry name" value="YfjL_N"/>
    <property type="match status" value="1"/>
</dbReference>